<proteinExistence type="predicted"/>
<dbReference type="Proteomes" id="UP000314985">
    <property type="component" value="Chromosome 3"/>
</dbReference>
<evidence type="ECO:0000256" key="1">
    <source>
        <dbReference type="SAM" id="MobiDB-lite"/>
    </source>
</evidence>
<feature type="compositionally biased region" description="Basic and acidic residues" evidence="1">
    <location>
        <begin position="23"/>
        <end position="40"/>
    </location>
</feature>
<dbReference type="AlphaFoldDB" id="A0A4X1VT42"/>
<name>A0A4X1VT42_PIG</name>
<dbReference type="Ensembl" id="ENSSSCT00070052883.1">
    <property type="protein sequence ID" value="ENSSSCP00070044795.1"/>
    <property type="gene ID" value="ENSSSCG00070026384.1"/>
</dbReference>
<organism evidence="2 3">
    <name type="scientific">Sus scrofa</name>
    <name type="common">Pig</name>
    <dbReference type="NCBI Taxonomy" id="9823"/>
    <lineage>
        <taxon>Eukaryota</taxon>
        <taxon>Metazoa</taxon>
        <taxon>Chordata</taxon>
        <taxon>Craniata</taxon>
        <taxon>Vertebrata</taxon>
        <taxon>Euteleostomi</taxon>
        <taxon>Mammalia</taxon>
        <taxon>Eutheria</taxon>
        <taxon>Laurasiatheria</taxon>
        <taxon>Artiodactyla</taxon>
        <taxon>Suina</taxon>
        <taxon>Suidae</taxon>
        <taxon>Sus</taxon>
    </lineage>
</organism>
<protein>
    <submittedName>
        <fullName evidence="2">Uncharacterized protein</fullName>
    </submittedName>
</protein>
<sequence length="83" mass="9461">MPPEQRMAWGRQRLPWLLVNRPRPLEKQEEGGGGHTEGSKRKAAAWTQRAALRDSSRLYYSGLAGKRALFSLLTLIHSVYTRV</sequence>
<feature type="region of interest" description="Disordered" evidence="1">
    <location>
        <begin position="22"/>
        <end position="42"/>
    </location>
</feature>
<reference evidence="2" key="2">
    <citation type="submission" date="2025-08" db="UniProtKB">
        <authorList>
            <consortium name="Ensembl"/>
        </authorList>
    </citation>
    <scope>IDENTIFICATION</scope>
</reference>
<reference evidence="2 3" key="1">
    <citation type="submission" date="2017-08" db="EMBL/GenBank/DDBJ databases">
        <title>USMARCv1.0.</title>
        <authorList>
            <person name="Hannum G.I."/>
            <person name="Koren S."/>
            <person name="Schroeder S.G."/>
            <person name="Chin S.C."/>
            <person name="Nonneman D.J."/>
            <person name="Becker S.A."/>
            <person name="Rosen B.D."/>
            <person name="Bickhart D.M."/>
            <person name="Putnam N.H."/>
            <person name="Green R.E."/>
            <person name="Tuggle C.K."/>
            <person name="Liu H."/>
            <person name="Rohrer G.A."/>
            <person name="Warr A."/>
            <person name="Hall R."/>
            <person name="Kim K."/>
            <person name="Hume D.A."/>
            <person name="Talbot R."/>
            <person name="Chow W."/>
            <person name="Howe K."/>
            <person name="Schwartz A.S."/>
            <person name="Watson M."/>
            <person name="Archibald A.L."/>
            <person name="Phillippy A.M."/>
            <person name="Smith T.P.L."/>
        </authorList>
    </citation>
    <scope>NUCLEOTIDE SEQUENCE [LARGE SCALE GENOMIC DNA]</scope>
</reference>
<evidence type="ECO:0000313" key="3">
    <source>
        <dbReference type="Proteomes" id="UP000314985"/>
    </source>
</evidence>
<accession>A0A4X1VT42</accession>
<evidence type="ECO:0000313" key="2">
    <source>
        <dbReference type="Ensembl" id="ENSSSCP00070044795.1"/>
    </source>
</evidence>